<reference evidence="1 2" key="1">
    <citation type="submission" date="2020-02" db="EMBL/GenBank/DDBJ databases">
        <authorList>
            <person name="Ma Q."/>
            <person name="Huang Y."/>
            <person name="Song X."/>
            <person name="Pei D."/>
        </authorList>
    </citation>
    <scope>NUCLEOTIDE SEQUENCE [LARGE SCALE GENOMIC DNA]</scope>
    <source>
        <strain evidence="1">Sxm20200214</strain>
        <tissue evidence="1">Leaf</tissue>
    </source>
</reference>
<organism evidence="1 2">
    <name type="scientific">Brassica carinata</name>
    <name type="common">Ethiopian mustard</name>
    <name type="synonym">Abyssinian cabbage</name>
    <dbReference type="NCBI Taxonomy" id="52824"/>
    <lineage>
        <taxon>Eukaryota</taxon>
        <taxon>Viridiplantae</taxon>
        <taxon>Streptophyta</taxon>
        <taxon>Embryophyta</taxon>
        <taxon>Tracheophyta</taxon>
        <taxon>Spermatophyta</taxon>
        <taxon>Magnoliopsida</taxon>
        <taxon>eudicotyledons</taxon>
        <taxon>Gunneridae</taxon>
        <taxon>Pentapetalae</taxon>
        <taxon>rosids</taxon>
        <taxon>malvids</taxon>
        <taxon>Brassicales</taxon>
        <taxon>Brassicaceae</taxon>
        <taxon>Brassiceae</taxon>
        <taxon>Brassica</taxon>
    </lineage>
</organism>
<dbReference type="Proteomes" id="UP000886595">
    <property type="component" value="Unassembled WGS sequence"/>
</dbReference>
<accession>A0A8X7S4R2</accession>
<name>A0A8X7S4R2_BRACI</name>
<dbReference type="OrthoDB" id="1128359at2759"/>
<dbReference type="AlphaFoldDB" id="A0A8X7S4R2"/>
<comment type="caution">
    <text evidence="1">The sequence shown here is derived from an EMBL/GenBank/DDBJ whole genome shotgun (WGS) entry which is preliminary data.</text>
</comment>
<proteinExistence type="predicted"/>
<gene>
    <name evidence="1" type="ORF">Bca52824_035177</name>
</gene>
<evidence type="ECO:0000313" key="2">
    <source>
        <dbReference type="Proteomes" id="UP000886595"/>
    </source>
</evidence>
<protein>
    <submittedName>
        <fullName evidence="1">Uncharacterized protein</fullName>
    </submittedName>
</protein>
<keyword evidence="2" id="KW-1185">Reference proteome</keyword>
<sequence>MLAMQKEQLDAIVLKNEAEGEVRAITAKLELLDKLIPSYAMLSDKEKLESELRLAEVRMADVKVPELDWFKLGEPQMYD</sequence>
<dbReference type="EMBL" id="JAAMPC010000008">
    <property type="protein sequence ID" value="KAG2298705.1"/>
    <property type="molecule type" value="Genomic_DNA"/>
</dbReference>
<evidence type="ECO:0000313" key="1">
    <source>
        <dbReference type="EMBL" id="KAG2298705.1"/>
    </source>
</evidence>